<comment type="subcellular location">
    <subcellularLocation>
        <location evidence="1">Cell inner membrane</location>
        <topology evidence="1">Single-pass membrane protein</topology>
        <orientation evidence="1">Periplasmic side</orientation>
    </subcellularLocation>
</comment>
<dbReference type="NCBIfam" id="TIGR01352">
    <property type="entry name" value="tonB_Cterm"/>
    <property type="match status" value="1"/>
</dbReference>
<evidence type="ECO:0000256" key="9">
    <source>
        <dbReference type="ARBA" id="ARBA00023136"/>
    </source>
</evidence>
<dbReference type="PANTHER" id="PTHR33446">
    <property type="entry name" value="PROTEIN TONB-RELATED"/>
    <property type="match status" value="1"/>
</dbReference>
<keyword evidence="4" id="KW-1003">Cell membrane</keyword>
<keyword evidence="3" id="KW-0813">Transport</keyword>
<dbReference type="EMBL" id="CP080034">
    <property type="protein sequence ID" value="QYC10692.1"/>
    <property type="molecule type" value="Genomic_DNA"/>
</dbReference>
<gene>
    <name evidence="13" type="ORF">KWG56_01340</name>
</gene>
<dbReference type="Proteomes" id="UP000824334">
    <property type="component" value="Chromosome"/>
</dbReference>
<keyword evidence="14" id="KW-1185">Reference proteome</keyword>
<dbReference type="GeneID" id="94373890"/>
<proteinExistence type="inferred from homology"/>
<dbReference type="Pfam" id="PF03544">
    <property type="entry name" value="TonB_C"/>
    <property type="match status" value="1"/>
</dbReference>
<evidence type="ECO:0000256" key="4">
    <source>
        <dbReference type="ARBA" id="ARBA00022475"/>
    </source>
</evidence>
<feature type="compositionally biased region" description="Low complexity" evidence="10">
    <location>
        <begin position="62"/>
        <end position="99"/>
    </location>
</feature>
<feature type="chain" id="PRO_5045934428" evidence="11">
    <location>
        <begin position="23"/>
        <end position="200"/>
    </location>
</feature>
<evidence type="ECO:0000256" key="3">
    <source>
        <dbReference type="ARBA" id="ARBA00022448"/>
    </source>
</evidence>
<dbReference type="RefSeq" id="WP_219353432.1">
    <property type="nucleotide sequence ID" value="NZ_CP080034.1"/>
</dbReference>
<comment type="similarity">
    <text evidence="2">Belongs to the TonB family.</text>
</comment>
<reference evidence="13 14" key="1">
    <citation type="submission" date="2021-07" db="EMBL/GenBank/DDBJ databases">
        <title>Isolation and characterization of bacteria from a gold mining with a capacity of golden bioaccumulation.</title>
        <authorList>
            <person name="Yang X.J."/>
        </authorList>
    </citation>
    <scope>NUCLEOTIDE SEQUENCE [LARGE SCALE GENOMIC DNA]</scope>
    <source>
        <strain evidence="13 14">Au29</strain>
    </source>
</reference>
<evidence type="ECO:0000256" key="7">
    <source>
        <dbReference type="ARBA" id="ARBA00022927"/>
    </source>
</evidence>
<sequence length="200" mass="20613">MIGSLISAALHGGMAAAILVSAPPVMSGAQTEPEPAIMVDLFRPGDMASGGAPAKAERKPDVSAASNAAVSSITPSSKSSAEKGAGASLASGEPISASPSPAALSDYYRRLETHLARFHTYPVLERRRPQGLARVGLIVNRDGHVLDAWIESSSGSRELDEAALQTVRRSDPLPSLPGNLPGSIDLIVPLNFDAGLRVAS</sequence>
<dbReference type="InterPro" id="IPR051045">
    <property type="entry name" value="TonB-dependent_transducer"/>
</dbReference>
<keyword evidence="9" id="KW-0472">Membrane</keyword>
<protein>
    <submittedName>
        <fullName evidence="13">TonB family protein</fullName>
    </submittedName>
</protein>
<feature type="signal peptide" evidence="11">
    <location>
        <begin position="1"/>
        <end position="22"/>
    </location>
</feature>
<evidence type="ECO:0000256" key="5">
    <source>
        <dbReference type="ARBA" id="ARBA00022519"/>
    </source>
</evidence>
<keyword evidence="5" id="KW-0997">Cell inner membrane</keyword>
<feature type="domain" description="TonB C-terminal" evidence="12">
    <location>
        <begin position="106"/>
        <end position="200"/>
    </location>
</feature>
<evidence type="ECO:0000256" key="8">
    <source>
        <dbReference type="ARBA" id="ARBA00022989"/>
    </source>
</evidence>
<dbReference type="InterPro" id="IPR037682">
    <property type="entry name" value="TonB_C"/>
</dbReference>
<evidence type="ECO:0000256" key="11">
    <source>
        <dbReference type="SAM" id="SignalP"/>
    </source>
</evidence>
<accession>A0ABX8TIR2</accession>
<evidence type="ECO:0000313" key="13">
    <source>
        <dbReference type="EMBL" id="QYC10692.1"/>
    </source>
</evidence>
<dbReference type="PROSITE" id="PS52015">
    <property type="entry name" value="TONB_CTD"/>
    <property type="match status" value="1"/>
</dbReference>
<organism evidence="13 14">
    <name type="scientific">Brevundimonas nasdae</name>
    <dbReference type="NCBI Taxonomy" id="172043"/>
    <lineage>
        <taxon>Bacteria</taxon>
        <taxon>Pseudomonadati</taxon>
        <taxon>Pseudomonadota</taxon>
        <taxon>Alphaproteobacteria</taxon>
        <taxon>Caulobacterales</taxon>
        <taxon>Caulobacteraceae</taxon>
        <taxon>Brevundimonas</taxon>
    </lineage>
</organism>
<evidence type="ECO:0000256" key="1">
    <source>
        <dbReference type="ARBA" id="ARBA00004383"/>
    </source>
</evidence>
<name>A0ABX8TIR2_9CAUL</name>
<keyword evidence="7" id="KW-0653">Protein transport</keyword>
<evidence type="ECO:0000256" key="2">
    <source>
        <dbReference type="ARBA" id="ARBA00006555"/>
    </source>
</evidence>
<keyword evidence="11" id="KW-0732">Signal</keyword>
<evidence type="ECO:0000256" key="6">
    <source>
        <dbReference type="ARBA" id="ARBA00022692"/>
    </source>
</evidence>
<evidence type="ECO:0000256" key="10">
    <source>
        <dbReference type="SAM" id="MobiDB-lite"/>
    </source>
</evidence>
<dbReference type="InterPro" id="IPR006260">
    <property type="entry name" value="TonB/TolA_C"/>
</dbReference>
<keyword evidence="6" id="KW-0812">Transmembrane</keyword>
<evidence type="ECO:0000313" key="14">
    <source>
        <dbReference type="Proteomes" id="UP000824334"/>
    </source>
</evidence>
<evidence type="ECO:0000259" key="12">
    <source>
        <dbReference type="PROSITE" id="PS52015"/>
    </source>
</evidence>
<feature type="region of interest" description="Disordered" evidence="10">
    <location>
        <begin position="48"/>
        <end position="99"/>
    </location>
</feature>
<keyword evidence="8" id="KW-1133">Transmembrane helix</keyword>